<gene>
    <name evidence="2" type="ORF">SARC_07571</name>
</gene>
<evidence type="ECO:0000256" key="1">
    <source>
        <dbReference type="SAM" id="MobiDB-lite"/>
    </source>
</evidence>
<proteinExistence type="predicted"/>
<name>A0A0L0FTF6_9EUKA</name>
<feature type="compositionally biased region" description="Basic residues" evidence="1">
    <location>
        <begin position="1"/>
        <end position="11"/>
    </location>
</feature>
<feature type="region of interest" description="Disordered" evidence="1">
    <location>
        <begin position="67"/>
        <end position="102"/>
    </location>
</feature>
<sequence>MTNIRQSRRQQHLTPEQRERDDIHQRGFRRRNQDRADTEGDMSDDLEAEHRTNQAILQRTLTVDVDFTDSDQRNPEPLRVARWTSHTAHQRAKSPSPDNLQFCIRGADQTRHGVGYTSSDQEEDGTWQEPLSFQSFAQAQQRATQNPHGREALEIRRDNLETSLQAQRQGQQFVRETMDDSLTTRRMLERTPSSQVTSADKRRRLAQQITPPTPDSIAADRQALHARMLKLSEELCSAVEKNVLPRAEALRGVLETLRATHNSRPANKPQ</sequence>
<organism evidence="2 3">
    <name type="scientific">Sphaeroforma arctica JP610</name>
    <dbReference type="NCBI Taxonomy" id="667725"/>
    <lineage>
        <taxon>Eukaryota</taxon>
        <taxon>Ichthyosporea</taxon>
        <taxon>Ichthyophonida</taxon>
        <taxon>Sphaeroforma</taxon>
    </lineage>
</organism>
<evidence type="ECO:0000313" key="3">
    <source>
        <dbReference type="Proteomes" id="UP000054560"/>
    </source>
</evidence>
<reference evidence="2 3" key="1">
    <citation type="submission" date="2011-02" db="EMBL/GenBank/DDBJ databases">
        <title>The Genome Sequence of Sphaeroforma arctica JP610.</title>
        <authorList>
            <consortium name="The Broad Institute Genome Sequencing Platform"/>
            <person name="Russ C."/>
            <person name="Cuomo C."/>
            <person name="Young S.K."/>
            <person name="Zeng Q."/>
            <person name="Gargeya S."/>
            <person name="Alvarado L."/>
            <person name="Berlin A."/>
            <person name="Chapman S.B."/>
            <person name="Chen Z."/>
            <person name="Freedman E."/>
            <person name="Gellesch M."/>
            <person name="Goldberg J."/>
            <person name="Griggs A."/>
            <person name="Gujja S."/>
            <person name="Heilman E."/>
            <person name="Heiman D."/>
            <person name="Howarth C."/>
            <person name="Mehta T."/>
            <person name="Neiman D."/>
            <person name="Pearson M."/>
            <person name="Roberts A."/>
            <person name="Saif S."/>
            <person name="Shea T."/>
            <person name="Shenoy N."/>
            <person name="Sisk P."/>
            <person name="Stolte C."/>
            <person name="Sykes S."/>
            <person name="White J."/>
            <person name="Yandava C."/>
            <person name="Burger G."/>
            <person name="Gray M.W."/>
            <person name="Holland P.W.H."/>
            <person name="King N."/>
            <person name="Lang F.B.F."/>
            <person name="Roger A.J."/>
            <person name="Ruiz-Trillo I."/>
            <person name="Haas B."/>
            <person name="Nusbaum C."/>
            <person name="Birren B."/>
        </authorList>
    </citation>
    <scope>NUCLEOTIDE SEQUENCE [LARGE SCALE GENOMIC DNA]</scope>
    <source>
        <strain evidence="2 3">JP610</strain>
    </source>
</reference>
<feature type="region of interest" description="Disordered" evidence="1">
    <location>
        <begin position="1"/>
        <end position="47"/>
    </location>
</feature>
<feature type="region of interest" description="Disordered" evidence="1">
    <location>
        <begin position="190"/>
        <end position="216"/>
    </location>
</feature>
<dbReference type="RefSeq" id="XP_014153964.1">
    <property type="nucleotide sequence ID" value="XM_014298489.1"/>
</dbReference>
<dbReference type="Proteomes" id="UP000054560">
    <property type="component" value="Unassembled WGS sequence"/>
</dbReference>
<feature type="compositionally biased region" description="Basic and acidic residues" evidence="1">
    <location>
        <begin position="15"/>
        <end position="38"/>
    </location>
</feature>
<accession>A0A0L0FTF6</accession>
<protein>
    <submittedName>
        <fullName evidence="2">Uncharacterized protein</fullName>
    </submittedName>
</protein>
<evidence type="ECO:0000313" key="2">
    <source>
        <dbReference type="EMBL" id="KNC80062.1"/>
    </source>
</evidence>
<dbReference type="AlphaFoldDB" id="A0A0L0FTF6"/>
<dbReference type="GeneID" id="25908075"/>
<keyword evidence="3" id="KW-1185">Reference proteome</keyword>
<dbReference type="EMBL" id="KQ242204">
    <property type="protein sequence ID" value="KNC80062.1"/>
    <property type="molecule type" value="Genomic_DNA"/>
</dbReference>